<dbReference type="EMBL" id="FUEG01000001">
    <property type="protein sequence ID" value="SJK97888.1"/>
    <property type="molecule type" value="Genomic_DNA"/>
</dbReference>
<dbReference type="OrthoDB" id="639767at2759"/>
<dbReference type="PANTHER" id="PTHR11999">
    <property type="entry name" value="GROUP II PYRIDOXAL-5-PHOSPHATE DECARBOXYLASE"/>
    <property type="match status" value="1"/>
</dbReference>
<evidence type="ECO:0000256" key="1">
    <source>
        <dbReference type="ARBA" id="ARBA00001933"/>
    </source>
</evidence>
<dbReference type="Proteomes" id="UP000219338">
    <property type="component" value="Unassembled WGS sequence"/>
</dbReference>
<evidence type="ECO:0000256" key="6">
    <source>
        <dbReference type="PIRSR" id="PIRSR602129-50"/>
    </source>
</evidence>
<evidence type="ECO:0000256" key="2">
    <source>
        <dbReference type="ARBA" id="ARBA00009533"/>
    </source>
</evidence>
<dbReference type="STRING" id="47428.A0A284QN71"/>
<evidence type="ECO:0000256" key="5">
    <source>
        <dbReference type="ARBA" id="ARBA00023239"/>
    </source>
</evidence>
<dbReference type="GO" id="GO:0016831">
    <property type="term" value="F:carboxy-lyase activity"/>
    <property type="evidence" value="ECO:0007669"/>
    <property type="project" value="UniProtKB-KW"/>
</dbReference>
<keyword evidence="3" id="KW-0210">Decarboxylase</keyword>
<gene>
    <name evidence="8" type="ORF">ARMOST_01144</name>
</gene>
<dbReference type="GO" id="GO:0005737">
    <property type="term" value="C:cytoplasm"/>
    <property type="evidence" value="ECO:0007669"/>
    <property type="project" value="TreeGrafter"/>
</dbReference>
<protein>
    <submittedName>
        <fullName evidence="8">Related to Aromatic-L-amino-acid decarboxylase</fullName>
    </submittedName>
</protein>
<dbReference type="OMA" id="NPGFNWS"/>
<keyword evidence="9" id="KW-1185">Reference proteome</keyword>
<dbReference type="SUPFAM" id="SSF53383">
    <property type="entry name" value="PLP-dependent transferases"/>
    <property type="match status" value="1"/>
</dbReference>
<comment type="cofactor">
    <cofactor evidence="1 6 7">
        <name>pyridoxal 5'-phosphate</name>
        <dbReference type="ChEBI" id="CHEBI:597326"/>
    </cofactor>
</comment>
<feature type="modified residue" description="N6-(pyridoxal phosphate)lysine" evidence="6">
    <location>
        <position position="300"/>
    </location>
</feature>
<dbReference type="Pfam" id="PF00282">
    <property type="entry name" value="Pyridoxal_deC"/>
    <property type="match status" value="1"/>
</dbReference>
<dbReference type="AlphaFoldDB" id="A0A284QN71"/>
<comment type="similarity">
    <text evidence="2 7">Belongs to the group II decarboxylase family.</text>
</comment>
<dbReference type="Gene3D" id="3.90.1150.10">
    <property type="entry name" value="Aspartate Aminotransferase, domain 1"/>
    <property type="match status" value="1"/>
</dbReference>
<dbReference type="InterPro" id="IPR010977">
    <property type="entry name" value="Aromatic_deC"/>
</dbReference>
<evidence type="ECO:0000313" key="8">
    <source>
        <dbReference type="EMBL" id="SJK97888.1"/>
    </source>
</evidence>
<dbReference type="GO" id="GO:0019752">
    <property type="term" value="P:carboxylic acid metabolic process"/>
    <property type="evidence" value="ECO:0007669"/>
    <property type="project" value="InterPro"/>
</dbReference>
<evidence type="ECO:0000256" key="7">
    <source>
        <dbReference type="RuleBase" id="RU000382"/>
    </source>
</evidence>
<dbReference type="InterPro" id="IPR015421">
    <property type="entry name" value="PyrdxlP-dep_Trfase_major"/>
</dbReference>
<dbReference type="PANTHER" id="PTHR11999:SF70">
    <property type="entry name" value="MIP05841P"/>
    <property type="match status" value="1"/>
</dbReference>
<dbReference type="GO" id="GO:0006520">
    <property type="term" value="P:amino acid metabolic process"/>
    <property type="evidence" value="ECO:0007669"/>
    <property type="project" value="InterPro"/>
</dbReference>
<dbReference type="Gene3D" id="1.20.1340.10">
    <property type="entry name" value="dopa decarboxylase, N-terminal domain"/>
    <property type="match status" value="1"/>
</dbReference>
<accession>A0A284QN71</accession>
<dbReference type="PRINTS" id="PR00800">
    <property type="entry name" value="YHDCRBOXLASE"/>
</dbReference>
<dbReference type="Gene3D" id="3.40.640.10">
    <property type="entry name" value="Type I PLP-dependent aspartate aminotransferase-like (Major domain)"/>
    <property type="match status" value="1"/>
</dbReference>
<sequence length="495" mass="55607">MDVEQFRKAGYQAIDRICDYYYSLQTKPVVARVQLGYLKAMVPSTPPESGEDFQIIADDYQRLIVPGLTHWQHPSFFAYFPASCTFEGILGDLYSSSVSNPGFNWACSPACSELEVVVMDWAAKLLGLAPKFMNDSGVGGGVIQSTASECAMLAIVAARASHQRSYPDTKLEEFIIYITSQTHSLGIKAGMVLGLSVRILEVKAEDNYSLRGDTLRSALEQDKKAGKKPLILIATVGTTSSGAIDNLHEIKDVVGEHPYLRVHVDAAWGGVAFSCPEFRELGYLDEINEFADSFCTSFHKWGLVNLDATALWVHDRKYLTEALNTTPPYLRTKQGDADTTIDYRNWHFAVGRRFRSSKLWFVLRSFGVQGFQQHIRKSIRLNNLFVDLIEQSDIIKIVTPPSLSLTVFRLEPPSQQWHDLQSLNALNTMLFSRISARDDIYLTQTILSGKVCIRFVVGAERTKESHIRRAFDTILKEAVVALEEWKRIFGIIIIT</sequence>
<keyword evidence="5 7" id="KW-0456">Lyase</keyword>
<proteinExistence type="inferred from homology"/>
<evidence type="ECO:0000256" key="4">
    <source>
        <dbReference type="ARBA" id="ARBA00022898"/>
    </source>
</evidence>
<dbReference type="InterPro" id="IPR002129">
    <property type="entry name" value="PyrdxlP-dep_de-COase"/>
</dbReference>
<dbReference type="InterPro" id="IPR015424">
    <property type="entry name" value="PyrdxlP-dep_Trfase"/>
</dbReference>
<name>A0A284QN71_ARMOS</name>
<keyword evidence="4 6" id="KW-0663">Pyridoxal phosphate</keyword>
<dbReference type="GO" id="GO:0030170">
    <property type="term" value="F:pyridoxal phosphate binding"/>
    <property type="evidence" value="ECO:0007669"/>
    <property type="project" value="InterPro"/>
</dbReference>
<organism evidence="8 9">
    <name type="scientific">Armillaria ostoyae</name>
    <name type="common">Armillaria root rot fungus</name>
    <dbReference type="NCBI Taxonomy" id="47428"/>
    <lineage>
        <taxon>Eukaryota</taxon>
        <taxon>Fungi</taxon>
        <taxon>Dikarya</taxon>
        <taxon>Basidiomycota</taxon>
        <taxon>Agaricomycotina</taxon>
        <taxon>Agaricomycetes</taxon>
        <taxon>Agaricomycetidae</taxon>
        <taxon>Agaricales</taxon>
        <taxon>Marasmiineae</taxon>
        <taxon>Physalacriaceae</taxon>
        <taxon>Armillaria</taxon>
    </lineage>
</organism>
<evidence type="ECO:0000256" key="3">
    <source>
        <dbReference type="ARBA" id="ARBA00022793"/>
    </source>
</evidence>
<evidence type="ECO:0000313" key="9">
    <source>
        <dbReference type="Proteomes" id="UP000219338"/>
    </source>
</evidence>
<reference evidence="9" key="1">
    <citation type="journal article" date="2017" name="Nat. Ecol. Evol.">
        <title>Genome expansion and lineage-specific genetic innovations in the forest pathogenic fungi Armillaria.</title>
        <authorList>
            <person name="Sipos G."/>
            <person name="Prasanna A.N."/>
            <person name="Walter M.C."/>
            <person name="O'Connor E."/>
            <person name="Balint B."/>
            <person name="Krizsan K."/>
            <person name="Kiss B."/>
            <person name="Hess J."/>
            <person name="Varga T."/>
            <person name="Slot J."/>
            <person name="Riley R."/>
            <person name="Boka B."/>
            <person name="Rigling D."/>
            <person name="Barry K."/>
            <person name="Lee J."/>
            <person name="Mihaltcheva S."/>
            <person name="LaButti K."/>
            <person name="Lipzen A."/>
            <person name="Waldron R."/>
            <person name="Moloney N.M."/>
            <person name="Sperisen C."/>
            <person name="Kredics L."/>
            <person name="Vagvoelgyi C."/>
            <person name="Patrignani A."/>
            <person name="Fitzpatrick D."/>
            <person name="Nagy I."/>
            <person name="Doyle S."/>
            <person name="Anderson J.B."/>
            <person name="Grigoriev I.V."/>
            <person name="Gueldener U."/>
            <person name="Muensterkoetter M."/>
            <person name="Nagy L.G."/>
        </authorList>
    </citation>
    <scope>NUCLEOTIDE SEQUENCE [LARGE SCALE GENOMIC DNA]</scope>
    <source>
        <strain evidence="9">C18/9</strain>
    </source>
</reference>
<dbReference type="InterPro" id="IPR015422">
    <property type="entry name" value="PyrdxlP-dep_Trfase_small"/>
</dbReference>